<keyword evidence="1" id="KW-1133">Transmembrane helix</keyword>
<dbReference type="OrthoDB" id="1295045at2759"/>
<evidence type="ECO:0000313" key="4">
    <source>
        <dbReference type="Proteomes" id="UP000825935"/>
    </source>
</evidence>
<keyword evidence="4" id="KW-1185">Reference proteome</keyword>
<dbReference type="SUPFAM" id="SSF55961">
    <property type="entry name" value="Bet v1-like"/>
    <property type="match status" value="1"/>
</dbReference>
<accession>A0A8T2QFL2</accession>
<keyword evidence="1" id="KW-0812">Transmembrane</keyword>
<dbReference type="GO" id="GO:0008289">
    <property type="term" value="F:lipid binding"/>
    <property type="evidence" value="ECO:0007669"/>
    <property type="project" value="InterPro"/>
</dbReference>
<dbReference type="PANTHER" id="PTHR19308:SF39">
    <property type="entry name" value="PHOSPHATIDYLCHOLINE TRANSFER PROTEIN"/>
    <property type="match status" value="1"/>
</dbReference>
<dbReference type="AlphaFoldDB" id="A0A8T2QFL2"/>
<proteinExistence type="predicted"/>
<keyword evidence="1" id="KW-0472">Membrane</keyword>
<sequence>MEMRDRQSTLFSISQSSSSVLDAVIDVFANMAPFWVAVLLGLFVGWIWKPQWVSLFFLGVRGRHRLLWTNPPGLGVQRFWFALTASVTVFQMLKECWLKFKAWKWPVTQADDLIKDSNRINNCADDSASNPARNVVDYNDLRDLYLRYHNRDGGVPWEPMMERSIPGMFYQAWRRDPQDGGPTQYRSRTIFEDVTPEIVKDFYWDDEFRHKWDDMIILTKSRESCTATGAEIAHWIRKFPFFCSDREYIIGRRIYESEGTFFCITKGVPYCKVPRQKKPRRVDVYSSCWCIRAGNLMFLKKTKYMKLCSCNLIFTVESQKTGLMTACEVVFLHSEDMGIQRDIAKLGVRQGMWNCVRKMEPGLRKYIAHRKSCATLSFSASMAKLVTRVPLSMLESSDIIVCKDEGNECCKINQQGKGWKWVVVGGAVVLACGIDKGIVGKMLVFGLARRLSRLGRRL</sequence>
<comment type="caution">
    <text evidence="3">The sequence shown here is derived from an EMBL/GenBank/DDBJ whole genome shotgun (WGS) entry which is preliminary data.</text>
</comment>
<dbReference type="PROSITE" id="PS50848">
    <property type="entry name" value="START"/>
    <property type="match status" value="1"/>
</dbReference>
<dbReference type="InterPro" id="IPR051213">
    <property type="entry name" value="START_lipid_transfer"/>
</dbReference>
<dbReference type="PANTHER" id="PTHR19308">
    <property type="entry name" value="PHOSPHATIDYLCHOLINE TRANSFER PROTEIN"/>
    <property type="match status" value="1"/>
</dbReference>
<dbReference type="GO" id="GO:0005737">
    <property type="term" value="C:cytoplasm"/>
    <property type="evidence" value="ECO:0007669"/>
    <property type="project" value="UniProtKB-ARBA"/>
</dbReference>
<reference evidence="3" key="1">
    <citation type="submission" date="2021-08" db="EMBL/GenBank/DDBJ databases">
        <title>WGS assembly of Ceratopteris richardii.</title>
        <authorList>
            <person name="Marchant D.B."/>
            <person name="Chen G."/>
            <person name="Jenkins J."/>
            <person name="Shu S."/>
            <person name="Leebens-Mack J."/>
            <person name="Grimwood J."/>
            <person name="Schmutz J."/>
            <person name="Soltis P."/>
            <person name="Soltis D."/>
            <person name="Chen Z.-H."/>
        </authorList>
    </citation>
    <scope>NUCLEOTIDE SEQUENCE</scope>
    <source>
        <strain evidence="3">Whitten #5841</strain>
        <tissue evidence="3">Leaf</tissue>
    </source>
</reference>
<dbReference type="EMBL" id="CM035440">
    <property type="protein sequence ID" value="KAH7282892.1"/>
    <property type="molecule type" value="Genomic_DNA"/>
</dbReference>
<feature type="transmembrane region" description="Helical" evidence="1">
    <location>
        <begin position="20"/>
        <end position="48"/>
    </location>
</feature>
<dbReference type="CDD" id="cd08870">
    <property type="entry name" value="START_STARD2_7-like"/>
    <property type="match status" value="1"/>
</dbReference>
<dbReference type="Proteomes" id="UP000825935">
    <property type="component" value="Chromosome 35"/>
</dbReference>
<feature type="domain" description="START" evidence="2">
    <location>
        <begin position="157"/>
        <end position="368"/>
    </location>
</feature>
<organism evidence="3 4">
    <name type="scientific">Ceratopteris richardii</name>
    <name type="common">Triangle waterfern</name>
    <dbReference type="NCBI Taxonomy" id="49495"/>
    <lineage>
        <taxon>Eukaryota</taxon>
        <taxon>Viridiplantae</taxon>
        <taxon>Streptophyta</taxon>
        <taxon>Embryophyta</taxon>
        <taxon>Tracheophyta</taxon>
        <taxon>Polypodiopsida</taxon>
        <taxon>Polypodiidae</taxon>
        <taxon>Polypodiales</taxon>
        <taxon>Pteridineae</taxon>
        <taxon>Pteridaceae</taxon>
        <taxon>Parkerioideae</taxon>
        <taxon>Ceratopteris</taxon>
    </lineage>
</organism>
<dbReference type="InterPro" id="IPR002913">
    <property type="entry name" value="START_lipid-bd_dom"/>
</dbReference>
<dbReference type="InterPro" id="IPR023393">
    <property type="entry name" value="START-like_dom_sf"/>
</dbReference>
<gene>
    <name evidence="3" type="ORF">KP509_35G051800</name>
</gene>
<name>A0A8T2QFL2_CERRI</name>
<protein>
    <recommendedName>
        <fullName evidence="2">START domain-containing protein</fullName>
    </recommendedName>
</protein>
<dbReference type="OMA" id="GRHYYCV"/>
<dbReference type="Gene3D" id="3.30.530.20">
    <property type="match status" value="1"/>
</dbReference>
<evidence type="ECO:0000313" key="3">
    <source>
        <dbReference type="EMBL" id="KAH7282892.1"/>
    </source>
</evidence>
<evidence type="ECO:0000259" key="2">
    <source>
        <dbReference type="PROSITE" id="PS50848"/>
    </source>
</evidence>
<evidence type="ECO:0000256" key="1">
    <source>
        <dbReference type="SAM" id="Phobius"/>
    </source>
</evidence>